<dbReference type="GO" id="GO:0035556">
    <property type="term" value="P:intracellular signal transduction"/>
    <property type="evidence" value="ECO:0007669"/>
    <property type="project" value="InterPro"/>
</dbReference>
<evidence type="ECO:0000259" key="2">
    <source>
        <dbReference type="PROSITE" id="PS51065"/>
    </source>
</evidence>
<dbReference type="Gene3D" id="1.10.750.20">
    <property type="entry name" value="SOCS box"/>
    <property type="match status" value="1"/>
</dbReference>
<evidence type="ECO:0000259" key="1">
    <source>
        <dbReference type="PROSITE" id="PS50225"/>
    </source>
</evidence>
<dbReference type="PANTHER" id="PTHR12429:SF8">
    <property type="entry name" value="NEURALIZED-LIKE PROTEIN 2"/>
    <property type="match status" value="1"/>
</dbReference>
<dbReference type="SMART" id="SM00588">
    <property type="entry name" value="NEUZ"/>
    <property type="match status" value="1"/>
</dbReference>
<organism evidence="3 4">
    <name type="scientific">Pseudolycoriella hygida</name>
    <dbReference type="NCBI Taxonomy" id="35572"/>
    <lineage>
        <taxon>Eukaryota</taxon>
        <taxon>Metazoa</taxon>
        <taxon>Ecdysozoa</taxon>
        <taxon>Arthropoda</taxon>
        <taxon>Hexapoda</taxon>
        <taxon>Insecta</taxon>
        <taxon>Pterygota</taxon>
        <taxon>Neoptera</taxon>
        <taxon>Endopterygota</taxon>
        <taxon>Diptera</taxon>
        <taxon>Nematocera</taxon>
        <taxon>Sciaroidea</taxon>
        <taxon>Sciaridae</taxon>
        <taxon>Pseudolycoriella</taxon>
    </lineage>
</organism>
<keyword evidence="4" id="KW-1185">Reference proteome</keyword>
<evidence type="ECO:0000313" key="4">
    <source>
        <dbReference type="Proteomes" id="UP001151699"/>
    </source>
</evidence>
<dbReference type="SUPFAM" id="SSF158235">
    <property type="entry name" value="SOCS box-like"/>
    <property type="match status" value="1"/>
</dbReference>
<dbReference type="FunFam" id="2.60.120.920:FF:000074">
    <property type="entry name" value="Neuralized protein 2"/>
    <property type="match status" value="1"/>
</dbReference>
<comment type="caution">
    <text evidence="3">The sequence shown here is derived from an EMBL/GenBank/DDBJ whole genome shotgun (WGS) entry which is preliminary data.</text>
</comment>
<dbReference type="InterPro" id="IPR043136">
    <property type="entry name" value="B30.2/SPRY_sf"/>
</dbReference>
<dbReference type="Gene3D" id="2.60.120.920">
    <property type="match status" value="1"/>
</dbReference>
<dbReference type="InterPro" id="IPR001496">
    <property type="entry name" value="SOCS_box"/>
</dbReference>
<feature type="domain" description="SOCS box" evidence="1">
    <location>
        <begin position="211"/>
        <end position="250"/>
    </location>
</feature>
<dbReference type="PANTHER" id="PTHR12429">
    <property type="entry name" value="NEURALIZED"/>
    <property type="match status" value="1"/>
</dbReference>
<dbReference type="AlphaFoldDB" id="A0A9Q0N689"/>
<dbReference type="OrthoDB" id="10059069at2759"/>
<dbReference type="GO" id="GO:0061630">
    <property type="term" value="F:ubiquitin protein ligase activity"/>
    <property type="evidence" value="ECO:0007669"/>
    <property type="project" value="TreeGrafter"/>
</dbReference>
<proteinExistence type="predicted"/>
<gene>
    <name evidence="3" type="primary">Neurl2</name>
    <name evidence="3" type="ORF">Bhyg_09221</name>
</gene>
<dbReference type="SMART" id="SM00969">
    <property type="entry name" value="SOCS_box"/>
    <property type="match status" value="1"/>
</dbReference>
<accession>A0A9Q0N689</accession>
<dbReference type="CDD" id="cd12887">
    <property type="entry name" value="SPRY_NHR_like"/>
    <property type="match status" value="1"/>
</dbReference>
<dbReference type="Pfam" id="PF07177">
    <property type="entry name" value="Neuralized"/>
    <property type="match status" value="1"/>
</dbReference>
<protein>
    <submittedName>
        <fullName evidence="3">Neuralized-like protein 2</fullName>
    </submittedName>
</protein>
<dbReference type="InterPro" id="IPR037962">
    <property type="entry name" value="Neuralized"/>
</dbReference>
<reference evidence="3" key="1">
    <citation type="submission" date="2022-07" db="EMBL/GenBank/DDBJ databases">
        <authorList>
            <person name="Trinca V."/>
            <person name="Uliana J.V.C."/>
            <person name="Torres T.T."/>
            <person name="Ward R.J."/>
            <person name="Monesi N."/>
        </authorList>
    </citation>
    <scope>NUCLEOTIDE SEQUENCE</scope>
    <source>
        <strain evidence="3">HSMRA1968</strain>
        <tissue evidence="3">Whole embryos</tissue>
    </source>
</reference>
<dbReference type="InterPro" id="IPR006573">
    <property type="entry name" value="NHR_dom"/>
</dbReference>
<dbReference type="PROSITE" id="PS50225">
    <property type="entry name" value="SOCS"/>
    <property type="match status" value="1"/>
</dbReference>
<sequence length="250" mass="28104">FHPYHGRNIILLEENTVAYRKASFANALSFSERPLQMGEIFLLEIEQNEGGWSGHMRLGLTQIDPGARDGLPQYALPDLTNLGTSWVYPITKYVRNELNDGCTSSLEEEKTKTANESFFIRTSRGIIPRSILKPLTSDGRISDILPTDKGSRIGVFYTLCDENRAQMHFIINGEDQGPCVRNIPFRNGALHAVVDVYGTTKQVKIIQLYGIPTLQSACRDVILTRITNAKADVNELPLPPTLKEYLLNFY</sequence>
<dbReference type="PROSITE" id="PS51065">
    <property type="entry name" value="NHR"/>
    <property type="match status" value="1"/>
</dbReference>
<dbReference type="Pfam" id="PF07525">
    <property type="entry name" value="SOCS_box"/>
    <property type="match status" value="1"/>
</dbReference>
<evidence type="ECO:0000313" key="3">
    <source>
        <dbReference type="EMBL" id="KAJ6644254.1"/>
    </source>
</evidence>
<name>A0A9Q0N689_9DIPT</name>
<dbReference type="Proteomes" id="UP001151699">
    <property type="component" value="Chromosome B"/>
</dbReference>
<dbReference type="CDD" id="cd03717">
    <property type="entry name" value="SOCS_SOCS_like"/>
    <property type="match status" value="1"/>
</dbReference>
<feature type="domain" description="NHR" evidence="2">
    <location>
        <begin position="1"/>
        <end position="208"/>
    </location>
</feature>
<feature type="non-terminal residue" evidence="3">
    <location>
        <position position="250"/>
    </location>
</feature>
<dbReference type="InterPro" id="IPR036036">
    <property type="entry name" value="SOCS_box-like_dom_sf"/>
</dbReference>
<dbReference type="EMBL" id="WJQU01000002">
    <property type="protein sequence ID" value="KAJ6644254.1"/>
    <property type="molecule type" value="Genomic_DNA"/>
</dbReference>